<organism evidence="1 2">
    <name type="scientific">Plasmodium malariae</name>
    <dbReference type="NCBI Taxonomy" id="5858"/>
    <lineage>
        <taxon>Eukaryota</taxon>
        <taxon>Sar</taxon>
        <taxon>Alveolata</taxon>
        <taxon>Apicomplexa</taxon>
        <taxon>Aconoidasida</taxon>
        <taxon>Haemosporida</taxon>
        <taxon>Plasmodiidae</taxon>
        <taxon>Plasmodium</taxon>
        <taxon>Plasmodium (Plasmodium)</taxon>
    </lineage>
</organism>
<dbReference type="Proteomes" id="UP000078597">
    <property type="component" value="Unassembled WGS sequence"/>
</dbReference>
<sequence length="118" mass="14221">MTNRYMETVNKKGFIEDLKNVYVEYAHLRNKDYVTEKNTEDLGDNLNYEELYNYKKKIFMTKLLIQIFMMNIEEDKNEQFLQKKQLFLEIIIDEINSSNNSVENSEIMKISEETNNDL</sequence>
<dbReference type="AlphaFoldDB" id="A0A1A8WUL1"/>
<evidence type="ECO:0000313" key="1">
    <source>
        <dbReference type="EMBL" id="SBS96031.1"/>
    </source>
</evidence>
<accession>A0A1A8WUL1</accession>
<proteinExistence type="predicted"/>
<reference evidence="2" key="1">
    <citation type="submission" date="2016-05" db="EMBL/GenBank/DDBJ databases">
        <authorList>
            <person name="Naeem Raeece"/>
        </authorList>
    </citation>
    <scope>NUCLEOTIDE SEQUENCE [LARGE SCALE GENOMIC DNA]</scope>
</reference>
<protein>
    <submittedName>
        <fullName evidence="1">Surface-associated interspersed protein 1.1 (SURFIN 1.1) (SURF1.1)</fullName>
    </submittedName>
</protein>
<evidence type="ECO:0000313" key="2">
    <source>
        <dbReference type="Proteomes" id="UP000078597"/>
    </source>
</evidence>
<gene>
    <name evidence="1" type="ORF">PMALA_050670</name>
</gene>
<dbReference type="EMBL" id="FLQW01003619">
    <property type="protein sequence ID" value="SBS96031.1"/>
    <property type="molecule type" value="Genomic_DNA"/>
</dbReference>
<name>A0A1A8WUL1_PLAMA</name>